<reference evidence="3" key="2">
    <citation type="submission" date="2020-10" db="UniProtKB">
        <authorList>
            <consortium name="WormBaseParasite"/>
        </authorList>
    </citation>
    <scope>IDENTIFICATION</scope>
</reference>
<feature type="chain" id="PRO_5028887957" evidence="1">
    <location>
        <begin position="26"/>
        <end position="95"/>
    </location>
</feature>
<evidence type="ECO:0000313" key="2">
    <source>
        <dbReference type="Proteomes" id="UP000492821"/>
    </source>
</evidence>
<reference evidence="2" key="1">
    <citation type="journal article" date="2013" name="Genetics">
        <title>The draft genome and transcriptome of Panagrellus redivivus are shaped by the harsh demands of a free-living lifestyle.</title>
        <authorList>
            <person name="Srinivasan J."/>
            <person name="Dillman A.R."/>
            <person name="Macchietto M.G."/>
            <person name="Heikkinen L."/>
            <person name="Lakso M."/>
            <person name="Fracchia K.M."/>
            <person name="Antoshechkin I."/>
            <person name="Mortazavi A."/>
            <person name="Wong G."/>
            <person name="Sternberg P.W."/>
        </authorList>
    </citation>
    <scope>NUCLEOTIDE SEQUENCE [LARGE SCALE GENOMIC DNA]</scope>
    <source>
        <strain evidence="2">MT8872</strain>
    </source>
</reference>
<evidence type="ECO:0000256" key="1">
    <source>
        <dbReference type="SAM" id="SignalP"/>
    </source>
</evidence>
<evidence type="ECO:0000313" key="3">
    <source>
        <dbReference type="WBParaSite" id="Pan_g11486.t1"/>
    </source>
</evidence>
<accession>A0A7E4UQ65</accession>
<dbReference type="Proteomes" id="UP000492821">
    <property type="component" value="Unassembled WGS sequence"/>
</dbReference>
<organism evidence="2 3">
    <name type="scientific">Panagrellus redivivus</name>
    <name type="common">Microworm</name>
    <dbReference type="NCBI Taxonomy" id="6233"/>
    <lineage>
        <taxon>Eukaryota</taxon>
        <taxon>Metazoa</taxon>
        <taxon>Ecdysozoa</taxon>
        <taxon>Nematoda</taxon>
        <taxon>Chromadorea</taxon>
        <taxon>Rhabditida</taxon>
        <taxon>Tylenchina</taxon>
        <taxon>Panagrolaimomorpha</taxon>
        <taxon>Panagrolaimoidea</taxon>
        <taxon>Panagrolaimidae</taxon>
        <taxon>Panagrellus</taxon>
    </lineage>
</organism>
<dbReference type="WBParaSite" id="Pan_g11486.t1">
    <property type="protein sequence ID" value="Pan_g11486.t1"/>
    <property type="gene ID" value="Pan_g11486"/>
</dbReference>
<keyword evidence="2" id="KW-1185">Reference proteome</keyword>
<keyword evidence="1" id="KW-0732">Signal</keyword>
<dbReference type="AlphaFoldDB" id="A0A7E4UQ65"/>
<proteinExistence type="predicted"/>
<protein>
    <submittedName>
        <fullName evidence="3">Secreted protein</fullName>
    </submittedName>
</protein>
<feature type="signal peptide" evidence="1">
    <location>
        <begin position="1"/>
        <end position="25"/>
    </location>
</feature>
<sequence length="95" mass="11225">MTFLDCCRWILLLTHLRLPFKWLCGMRTVAFRNMFDPVTFGPDVQKTRGFFNRHNNQSKVGPENDATRKFKFNFKVTCNCHNKTDGNDKTYRSSL</sequence>
<name>A0A7E4UQ65_PANRE</name>